<dbReference type="EMBL" id="BGPR01000759">
    <property type="protein sequence ID" value="GBM34412.1"/>
    <property type="molecule type" value="Genomic_DNA"/>
</dbReference>
<dbReference type="Proteomes" id="UP000499080">
    <property type="component" value="Unassembled WGS sequence"/>
</dbReference>
<evidence type="ECO:0000313" key="1">
    <source>
        <dbReference type="EMBL" id="GBM34412.1"/>
    </source>
</evidence>
<evidence type="ECO:0000313" key="2">
    <source>
        <dbReference type="Proteomes" id="UP000499080"/>
    </source>
</evidence>
<comment type="caution">
    <text evidence="1">The sequence shown here is derived from an EMBL/GenBank/DDBJ whole genome shotgun (WGS) entry which is preliminary data.</text>
</comment>
<dbReference type="AlphaFoldDB" id="A0A4Y2EYQ5"/>
<name>A0A4Y2EYQ5_ARAVE</name>
<protein>
    <submittedName>
        <fullName evidence="1">Uncharacterized protein</fullName>
    </submittedName>
</protein>
<keyword evidence="2" id="KW-1185">Reference proteome</keyword>
<gene>
    <name evidence="1" type="ORF">AVEN_124101_1</name>
</gene>
<organism evidence="1 2">
    <name type="scientific">Araneus ventricosus</name>
    <name type="common">Orbweaver spider</name>
    <name type="synonym">Epeira ventricosa</name>
    <dbReference type="NCBI Taxonomy" id="182803"/>
    <lineage>
        <taxon>Eukaryota</taxon>
        <taxon>Metazoa</taxon>
        <taxon>Ecdysozoa</taxon>
        <taxon>Arthropoda</taxon>
        <taxon>Chelicerata</taxon>
        <taxon>Arachnida</taxon>
        <taxon>Araneae</taxon>
        <taxon>Araneomorphae</taxon>
        <taxon>Entelegynae</taxon>
        <taxon>Araneoidea</taxon>
        <taxon>Araneidae</taxon>
        <taxon>Araneus</taxon>
    </lineage>
</organism>
<proteinExistence type="predicted"/>
<reference evidence="1 2" key="1">
    <citation type="journal article" date="2019" name="Sci. Rep.">
        <title>Orb-weaving spider Araneus ventricosus genome elucidates the spidroin gene catalogue.</title>
        <authorList>
            <person name="Kono N."/>
            <person name="Nakamura H."/>
            <person name="Ohtoshi R."/>
            <person name="Moran D.A.P."/>
            <person name="Shinohara A."/>
            <person name="Yoshida Y."/>
            <person name="Fujiwara M."/>
            <person name="Mori M."/>
            <person name="Tomita M."/>
            <person name="Arakawa K."/>
        </authorList>
    </citation>
    <scope>NUCLEOTIDE SEQUENCE [LARGE SCALE GENOMIC DNA]</scope>
</reference>
<sequence length="119" mass="13777">MQFLPSFRGLQKPTKNPNEHCVSTLRPVPMARGVLFRYLAERFNPYHGNHCDNPLLLLTTRLPKPFRQAFFAVWAVPTGSCRLCMRPGSVFDHPLFGWSNFNSNKPPTTDVEHRNVYFE</sequence>
<accession>A0A4Y2EYQ5</accession>